<dbReference type="FunFam" id="3.30.70.360:FF:000001">
    <property type="entry name" value="N-acetyldiaminopimelate deacetylase"/>
    <property type="match status" value="1"/>
</dbReference>
<keyword evidence="5" id="KW-0479">Metal-binding</keyword>
<proteinExistence type="predicted"/>
<dbReference type="eggNOG" id="COG1473">
    <property type="taxonomic scope" value="Bacteria"/>
</dbReference>
<dbReference type="RefSeq" id="WP_003777364.1">
    <property type="nucleotide sequence ID" value="NZ_JH992958.1"/>
</dbReference>
<evidence type="ECO:0000313" key="8">
    <source>
        <dbReference type="Proteomes" id="UP000009875"/>
    </source>
</evidence>
<dbReference type="SUPFAM" id="SSF53187">
    <property type="entry name" value="Zn-dependent exopeptidases"/>
    <property type="match status" value="1"/>
</dbReference>
<evidence type="ECO:0000256" key="1">
    <source>
        <dbReference type="ARBA" id="ARBA00022605"/>
    </source>
</evidence>
<keyword evidence="8" id="KW-1185">Reference proteome</keyword>
<dbReference type="OrthoDB" id="9776731at2"/>
<dbReference type="GO" id="GO:0046872">
    <property type="term" value="F:metal ion binding"/>
    <property type="evidence" value="ECO:0007669"/>
    <property type="project" value="UniProtKB-KW"/>
</dbReference>
<dbReference type="Pfam" id="PF07687">
    <property type="entry name" value="M20_dimer"/>
    <property type="match status" value="1"/>
</dbReference>
<dbReference type="NCBIfam" id="TIGR01891">
    <property type="entry name" value="amidohydrolases"/>
    <property type="match status" value="1"/>
</dbReference>
<evidence type="ECO:0000259" key="6">
    <source>
        <dbReference type="Pfam" id="PF07687"/>
    </source>
</evidence>
<protein>
    <submittedName>
        <fullName evidence="7">Amidohydrolase</fullName>
    </submittedName>
</protein>
<feature type="binding site" evidence="5">
    <location>
        <position position="104"/>
    </location>
    <ligand>
        <name>Mn(2+)</name>
        <dbReference type="ChEBI" id="CHEBI:29035"/>
        <label>2</label>
    </ligand>
</feature>
<dbReference type="Gene3D" id="3.30.70.360">
    <property type="match status" value="1"/>
</dbReference>
<keyword evidence="5" id="KW-0464">Manganese</keyword>
<keyword evidence="2 7" id="KW-0378">Hydrolase</keyword>
<dbReference type="PIRSF" id="PIRSF005962">
    <property type="entry name" value="Pept_M20D_amidohydro"/>
    <property type="match status" value="1"/>
</dbReference>
<organism evidence="7 8">
    <name type="scientific">Alloiococcus otitis ATCC 51267</name>
    <dbReference type="NCBI Taxonomy" id="883081"/>
    <lineage>
        <taxon>Bacteria</taxon>
        <taxon>Bacillati</taxon>
        <taxon>Bacillota</taxon>
        <taxon>Bacilli</taxon>
        <taxon>Lactobacillales</taxon>
        <taxon>Carnobacteriaceae</taxon>
        <taxon>Alloiococcus</taxon>
    </lineage>
</organism>
<feature type="binding site" evidence="5">
    <location>
        <position position="361"/>
    </location>
    <ligand>
        <name>Mn(2+)</name>
        <dbReference type="ChEBI" id="CHEBI:29035"/>
        <label>2</label>
    </ligand>
</feature>
<accession>K9ECZ2</accession>
<dbReference type="InterPro" id="IPR036264">
    <property type="entry name" value="Bact_exopeptidase_dim_dom"/>
</dbReference>
<dbReference type="InterPro" id="IPR002933">
    <property type="entry name" value="Peptidase_M20"/>
</dbReference>
<comment type="caution">
    <text evidence="7">The sequence shown here is derived from an EMBL/GenBank/DDBJ whole genome shotgun (WGS) entry which is preliminary data.</text>
</comment>
<sequence length="392" mass="43171">MQQAIKDYILDHEADMVEMRRYLHQHPELSFEEVETTQFFVDKLEELGLPYRTLDPTGVVTEIEGDHPGKTVLLRGDMDALAINEANDVDYKSQNEGKMHACGHDGHVSMLFLALRALNANRDLIHGTVRFIFQPAEEIGQGAKTVVGQGVTEGVDNVFGLHILSADETHKVSVEPGPILAAGDKFTVKFKGDGGHGAQPHASKDALLMGAQFATNVQAVVSRTVNPLQPAVVSLGQFESGSRFNIIPGESTLVGTVRVFDNPTREKIEEGIRKYAQAIAQAWDGQADVEYERLVEFVDNDRASAELAQKVVTESFGEENLRHNPATMGSEDFGYFSQQVPGTFATVGCRNPEKSANYPHHHPNFNIDEDALKTGAELYAQYALAYLDQDEF</sequence>
<dbReference type="InterPro" id="IPR011650">
    <property type="entry name" value="Peptidase_M20_dimer"/>
</dbReference>
<name>K9ECZ2_9LACT</name>
<feature type="binding site" evidence="5">
    <location>
        <position position="162"/>
    </location>
    <ligand>
        <name>Mn(2+)</name>
        <dbReference type="ChEBI" id="CHEBI:29035"/>
        <label>2</label>
    </ligand>
</feature>
<dbReference type="AlphaFoldDB" id="K9ECZ2"/>
<keyword evidence="1" id="KW-0028">Amino-acid biosynthesis</keyword>
<evidence type="ECO:0000256" key="2">
    <source>
        <dbReference type="ARBA" id="ARBA00022801"/>
    </source>
</evidence>
<feature type="binding site" evidence="5">
    <location>
        <position position="138"/>
    </location>
    <ligand>
        <name>Mn(2+)</name>
        <dbReference type="ChEBI" id="CHEBI:29035"/>
        <label>2</label>
    </ligand>
</feature>
<dbReference type="Gene3D" id="3.40.630.10">
    <property type="entry name" value="Zn peptidases"/>
    <property type="match status" value="1"/>
</dbReference>
<reference evidence="7 8" key="1">
    <citation type="submission" date="2012-09" db="EMBL/GenBank/DDBJ databases">
        <title>The Genome Sequence of Alloiococcus otitis ATCC 51267.</title>
        <authorList>
            <consortium name="The Broad Institute Genome Sequencing Platform"/>
            <person name="Earl A."/>
            <person name="Ward D."/>
            <person name="Feldgarden M."/>
            <person name="Gevers D."/>
            <person name="Huys G."/>
            <person name="Walker B."/>
            <person name="Young S.K."/>
            <person name="Zeng Q."/>
            <person name="Gargeya S."/>
            <person name="Fitzgerald M."/>
            <person name="Haas B."/>
            <person name="Abouelleil A."/>
            <person name="Alvarado L."/>
            <person name="Arachchi H.M."/>
            <person name="Berlin A.M."/>
            <person name="Chapman S.B."/>
            <person name="Goldberg J."/>
            <person name="Griggs A."/>
            <person name="Gujja S."/>
            <person name="Hansen M."/>
            <person name="Howarth C."/>
            <person name="Imamovic A."/>
            <person name="Larimer J."/>
            <person name="McCowen C."/>
            <person name="Montmayeur A."/>
            <person name="Murphy C."/>
            <person name="Neiman D."/>
            <person name="Pearson M."/>
            <person name="Priest M."/>
            <person name="Roberts A."/>
            <person name="Saif S."/>
            <person name="Shea T."/>
            <person name="Sisk P."/>
            <person name="Sykes S."/>
            <person name="Wortman J."/>
            <person name="Nusbaum C."/>
            <person name="Birren B."/>
        </authorList>
    </citation>
    <scope>NUCLEOTIDE SEQUENCE [LARGE SCALE GENOMIC DNA]</scope>
    <source>
        <strain evidence="7 8">ATCC 51267</strain>
    </source>
</reference>
<evidence type="ECO:0000256" key="5">
    <source>
        <dbReference type="PIRSR" id="PIRSR005962-1"/>
    </source>
</evidence>
<feature type="binding site" evidence="5">
    <location>
        <position position="102"/>
    </location>
    <ligand>
        <name>Mn(2+)</name>
        <dbReference type="ChEBI" id="CHEBI:29035"/>
        <label>2</label>
    </ligand>
</feature>
<keyword evidence="3" id="KW-0220">Diaminopimelate biosynthesis</keyword>
<gene>
    <name evidence="7" type="ORF">HMPREF9698_00669</name>
</gene>
<dbReference type="EMBL" id="AGXA01000016">
    <property type="protein sequence ID" value="EKU93721.1"/>
    <property type="molecule type" value="Genomic_DNA"/>
</dbReference>
<dbReference type="GO" id="GO:0019877">
    <property type="term" value="P:diaminopimelate biosynthetic process"/>
    <property type="evidence" value="ECO:0007669"/>
    <property type="project" value="UniProtKB-KW"/>
</dbReference>
<dbReference type="GO" id="GO:0050118">
    <property type="term" value="F:N-acetyldiaminopimelate deacetylase activity"/>
    <property type="evidence" value="ECO:0007669"/>
    <property type="project" value="UniProtKB-ARBA"/>
</dbReference>
<dbReference type="PANTHER" id="PTHR11014">
    <property type="entry name" value="PEPTIDASE M20 FAMILY MEMBER"/>
    <property type="match status" value="1"/>
</dbReference>
<dbReference type="Pfam" id="PF01546">
    <property type="entry name" value="Peptidase_M20"/>
    <property type="match status" value="1"/>
</dbReference>
<evidence type="ECO:0000256" key="3">
    <source>
        <dbReference type="ARBA" id="ARBA00022915"/>
    </source>
</evidence>
<dbReference type="SUPFAM" id="SSF55031">
    <property type="entry name" value="Bacterial exopeptidase dimerisation domain"/>
    <property type="match status" value="1"/>
</dbReference>
<feature type="domain" description="Peptidase M20 dimerisation" evidence="6">
    <location>
        <begin position="186"/>
        <end position="282"/>
    </location>
</feature>
<dbReference type="HOGENOM" id="CLU_023257_0_1_9"/>
<dbReference type="PANTHER" id="PTHR11014:SF63">
    <property type="entry name" value="METALLOPEPTIDASE, PUTATIVE (AFU_ORTHOLOGUE AFUA_6G09600)-RELATED"/>
    <property type="match status" value="1"/>
</dbReference>
<evidence type="ECO:0000256" key="4">
    <source>
        <dbReference type="ARBA" id="ARBA00023154"/>
    </source>
</evidence>
<dbReference type="Proteomes" id="UP000009875">
    <property type="component" value="Unassembled WGS sequence"/>
</dbReference>
<keyword evidence="4" id="KW-0457">Lysine biosynthesis</keyword>
<comment type="cofactor">
    <cofactor evidence="5">
        <name>Mn(2+)</name>
        <dbReference type="ChEBI" id="CHEBI:29035"/>
    </cofactor>
    <text evidence="5">The Mn(2+) ion enhances activity.</text>
</comment>
<dbReference type="InterPro" id="IPR017439">
    <property type="entry name" value="Amidohydrolase"/>
</dbReference>
<dbReference type="GO" id="GO:0009085">
    <property type="term" value="P:lysine biosynthetic process"/>
    <property type="evidence" value="ECO:0007669"/>
    <property type="project" value="UniProtKB-KW"/>
</dbReference>
<evidence type="ECO:0000313" key="7">
    <source>
        <dbReference type="EMBL" id="EKU93721.1"/>
    </source>
</evidence>